<sequence>MMEEALLKNEWIHAEVVFGFESKYDDWDDEDVVESGIHLLKNLTNMDDDIQFIDSALCKNRRLYEYLSTPLSLFHPPVRLVDVEVSETELVDLQQRMLLLLLVLLQHNR</sequence>
<evidence type="ECO:0000313" key="2">
    <source>
        <dbReference type="Proteomes" id="UP000265520"/>
    </source>
</evidence>
<protein>
    <submittedName>
        <fullName evidence="1">Disease resistance protein</fullName>
    </submittedName>
</protein>
<dbReference type="Proteomes" id="UP000265520">
    <property type="component" value="Unassembled WGS sequence"/>
</dbReference>
<organism evidence="1 2">
    <name type="scientific">Trifolium medium</name>
    <dbReference type="NCBI Taxonomy" id="97028"/>
    <lineage>
        <taxon>Eukaryota</taxon>
        <taxon>Viridiplantae</taxon>
        <taxon>Streptophyta</taxon>
        <taxon>Embryophyta</taxon>
        <taxon>Tracheophyta</taxon>
        <taxon>Spermatophyta</taxon>
        <taxon>Magnoliopsida</taxon>
        <taxon>eudicotyledons</taxon>
        <taxon>Gunneridae</taxon>
        <taxon>Pentapetalae</taxon>
        <taxon>rosids</taxon>
        <taxon>fabids</taxon>
        <taxon>Fabales</taxon>
        <taxon>Fabaceae</taxon>
        <taxon>Papilionoideae</taxon>
        <taxon>50 kb inversion clade</taxon>
        <taxon>NPAAA clade</taxon>
        <taxon>Hologalegina</taxon>
        <taxon>IRL clade</taxon>
        <taxon>Trifolieae</taxon>
        <taxon>Trifolium</taxon>
    </lineage>
</organism>
<proteinExistence type="predicted"/>
<keyword evidence="2" id="KW-1185">Reference proteome</keyword>
<evidence type="ECO:0000313" key="1">
    <source>
        <dbReference type="EMBL" id="MCH80092.1"/>
    </source>
</evidence>
<reference evidence="1 2" key="1">
    <citation type="journal article" date="2018" name="Front. Plant Sci.">
        <title>Red Clover (Trifolium pratense) and Zigzag Clover (T. medium) - A Picture of Genomic Similarities and Differences.</title>
        <authorList>
            <person name="Dluhosova J."/>
            <person name="Istvanek J."/>
            <person name="Nedelnik J."/>
            <person name="Repkova J."/>
        </authorList>
    </citation>
    <scope>NUCLEOTIDE SEQUENCE [LARGE SCALE GENOMIC DNA]</scope>
    <source>
        <strain evidence="2">cv. 10/8</strain>
        <tissue evidence="1">Leaf</tissue>
    </source>
</reference>
<dbReference type="EMBL" id="LXQA010000675">
    <property type="protein sequence ID" value="MCH80092.1"/>
    <property type="molecule type" value="Genomic_DNA"/>
</dbReference>
<accession>A0A392LYN2</accession>
<gene>
    <name evidence="1" type="ORF">A2U01_0000854</name>
</gene>
<name>A0A392LYN2_9FABA</name>
<dbReference type="AlphaFoldDB" id="A0A392LYN2"/>
<feature type="non-terminal residue" evidence="1">
    <location>
        <position position="109"/>
    </location>
</feature>
<comment type="caution">
    <text evidence="1">The sequence shown here is derived from an EMBL/GenBank/DDBJ whole genome shotgun (WGS) entry which is preliminary data.</text>
</comment>